<dbReference type="EMBL" id="KU935715">
    <property type="protein sequence ID" value="AND75398.1"/>
    <property type="molecule type" value="Genomic_DNA"/>
</dbReference>
<protein>
    <submittedName>
        <fullName evidence="2">Putative membrane protein</fullName>
    </submittedName>
</protein>
<organism evidence="2 3">
    <name type="scientific">Acinetobacter phage vB_AbaM_ME3</name>
    <dbReference type="NCBI Taxonomy" id="1837876"/>
    <lineage>
        <taxon>Viruses</taxon>
        <taxon>Duplodnaviria</taxon>
        <taxon>Heunggongvirae</taxon>
        <taxon>Uroviricota</taxon>
        <taxon>Caudoviricetes</taxon>
        <taxon>Metrivirus</taxon>
        <taxon>Metrivirus ME3</taxon>
    </lineage>
</organism>
<sequence>MLVSLVISVILLLLAAIYVLNQKCDELTKENQKLTQDVETLQIMNDFLNEHNTYMIKQFKSE</sequence>
<accession>A0A172Q0K3</accession>
<dbReference type="SMR" id="A0A172Q0K3"/>
<evidence type="ECO:0000313" key="2">
    <source>
        <dbReference type="EMBL" id="AND75398.1"/>
    </source>
</evidence>
<keyword evidence="3" id="KW-1185">Reference proteome</keyword>
<gene>
    <name evidence="2" type="ORF">ME3_237</name>
</gene>
<feature type="coiled-coil region" evidence="1">
    <location>
        <begin position="17"/>
        <end position="51"/>
    </location>
</feature>
<evidence type="ECO:0000256" key="1">
    <source>
        <dbReference type="SAM" id="Coils"/>
    </source>
</evidence>
<keyword evidence="1" id="KW-0175">Coiled coil</keyword>
<reference evidence="3" key="1">
    <citation type="submission" date="2016-03" db="EMBL/GenBank/DDBJ databases">
        <title>Characterization of Acinetobacter baumannii phage vB_AbaM_ME3.</title>
        <authorList>
            <person name="Buttimer C.T.H."/>
            <person name="Elbreki M."/>
            <person name="Coffey A."/>
        </authorList>
    </citation>
    <scope>NUCLEOTIDE SEQUENCE [LARGE SCALE GENOMIC DNA]</scope>
</reference>
<dbReference type="Proteomes" id="UP000225947">
    <property type="component" value="Segment"/>
</dbReference>
<name>A0A172Q0K3_9CAUD</name>
<proteinExistence type="predicted"/>
<evidence type="ECO:0000313" key="3">
    <source>
        <dbReference type="Proteomes" id="UP000225947"/>
    </source>
</evidence>